<evidence type="ECO:0000313" key="1">
    <source>
        <dbReference type="EMBL" id="KKL25594.1"/>
    </source>
</evidence>
<sequence length="109" mass="11785">MLEGWKCLECGVVYAPFIKECRCSAKVITNEEQVACFHNWTGPGTKCTKCGLIMIGGITFDSPPPTICQHIWSESGASTGGRYCLNCGACEPLFSPVKTTADEQGECKI</sequence>
<organism evidence="1">
    <name type="scientific">marine sediment metagenome</name>
    <dbReference type="NCBI Taxonomy" id="412755"/>
    <lineage>
        <taxon>unclassified sequences</taxon>
        <taxon>metagenomes</taxon>
        <taxon>ecological metagenomes</taxon>
    </lineage>
</organism>
<proteinExistence type="predicted"/>
<name>A0A0F9BUR1_9ZZZZ</name>
<reference evidence="1" key="1">
    <citation type="journal article" date="2015" name="Nature">
        <title>Complex archaea that bridge the gap between prokaryotes and eukaryotes.</title>
        <authorList>
            <person name="Spang A."/>
            <person name="Saw J.H."/>
            <person name="Jorgensen S.L."/>
            <person name="Zaremba-Niedzwiedzka K."/>
            <person name="Martijn J."/>
            <person name="Lind A.E."/>
            <person name="van Eijk R."/>
            <person name="Schleper C."/>
            <person name="Guy L."/>
            <person name="Ettema T.J."/>
        </authorList>
    </citation>
    <scope>NUCLEOTIDE SEQUENCE</scope>
</reference>
<gene>
    <name evidence="1" type="ORF">LCGC14_2403740</name>
</gene>
<dbReference type="EMBL" id="LAZR01036158">
    <property type="protein sequence ID" value="KKL25594.1"/>
    <property type="molecule type" value="Genomic_DNA"/>
</dbReference>
<comment type="caution">
    <text evidence="1">The sequence shown here is derived from an EMBL/GenBank/DDBJ whole genome shotgun (WGS) entry which is preliminary data.</text>
</comment>
<protein>
    <submittedName>
        <fullName evidence="1">Uncharacterized protein</fullName>
    </submittedName>
</protein>
<dbReference type="AlphaFoldDB" id="A0A0F9BUR1"/>
<accession>A0A0F9BUR1</accession>